<gene>
    <name evidence="7" type="ORF">ACFPJ6_01395</name>
</gene>
<feature type="transmembrane region" description="Helical" evidence="5">
    <location>
        <begin position="353"/>
        <end position="371"/>
    </location>
</feature>
<dbReference type="Gene3D" id="1.20.1250.20">
    <property type="entry name" value="MFS general substrate transporter like domains"/>
    <property type="match status" value="1"/>
</dbReference>
<dbReference type="InterPro" id="IPR011701">
    <property type="entry name" value="MFS"/>
</dbReference>
<keyword evidence="8" id="KW-1185">Reference proteome</keyword>
<protein>
    <submittedName>
        <fullName evidence="7">MFS transporter</fullName>
    </submittedName>
</protein>
<keyword evidence="3 5" id="KW-1133">Transmembrane helix</keyword>
<feature type="transmembrane region" description="Helical" evidence="5">
    <location>
        <begin position="266"/>
        <end position="288"/>
    </location>
</feature>
<dbReference type="InterPro" id="IPR051788">
    <property type="entry name" value="MFS_Transporter"/>
</dbReference>
<dbReference type="InterPro" id="IPR036259">
    <property type="entry name" value="MFS_trans_sf"/>
</dbReference>
<organism evidence="7 8">
    <name type="scientific">Aquipuribacter nitratireducens</name>
    <dbReference type="NCBI Taxonomy" id="650104"/>
    <lineage>
        <taxon>Bacteria</taxon>
        <taxon>Bacillati</taxon>
        <taxon>Actinomycetota</taxon>
        <taxon>Actinomycetes</taxon>
        <taxon>Micrococcales</taxon>
        <taxon>Intrasporangiaceae</taxon>
        <taxon>Aquipuribacter</taxon>
    </lineage>
</organism>
<feature type="transmembrane region" description="Helical" evidence="5">
    <location>
        <begin position="175"/>
        <end position="196"/>
    </location>
</feature>
<evidence type="ECO:0000256" key="1">
    <source>
        <dbReference type="ARBA" id="ARBA00004651"/>
    </source>
</evidence>
<accession>A0ABW0GHM2</accession>
<feature type="transmembrane region" description="Helical" evidence="5">
    <location>
        <begin position="148"/>
        <end position="169"/>
    </location>
</feature>
<dbReference type="PROSITE" id="PS50850">
    <property type="entry name" value="MFS"/>
    <property type="match status" value="1"/>
</dbReference>
<dbReference type="InterPro" id="IPR020846">
    <property type="entry name" value="MFS_dom"/>
</dbReference>
<feature type="transmembrane region" description="Helical" evidence="5">
    <location>
        <begin position="107"/>
        <end position="128"/>
    </location>
</feature>
<dbReference type="Proteomes" id="UP001596122">
    <property type="component" value="Unassembled WGS sequence"/>
</dbReference>
<feature type="domain" description="Major facilitator superfamily (MFS) profile" evidence="6">
    <location>
        <begin position="15"/>
        <end position="410"/>
    </location>
</feature>
<evidence type="ECO:0000313" key="7">
    <source>
        <dbReference type="EMBL" id="MFC5379435.1"/>
    </source>
</evidence>
<evidence type="ECO:0000256" key="3">
    <source>
        <dbReference type="ARBA" id="ARBA00022989"/>
    </source>
</evidence>
<dbReference type="EMBL" id="JBHSLD010000001">
    <property type="protein sequence ID" value="MFC5379435.1"/>
    <property type="molecule type" value="Genomic_DNA"/>
</dbReference>
<feature type="transmembrane region" description="Helical" evidence="5">
    <location>
        <begin position="383"/>
        <end position="405"/>
    </location>
</feature>
<reference evidence="8" key="1">
    <citation type="journal article" date="2019" name="Int. J. Syst. Evol. Microbiol.">
        <title>The Global Catalogue of Microorganisms (GCM) 10K type strain sequencing project: providing services to taxonomists for standard genome sequencing and annotation.</title>
        <authorList>
            <consortium name="The Broad Institute Genomics Platform"/>
            <consortium name="The Broad Institute Genome Sequencing Center for Infectious Disease"/>
            <person name="Wu L."/>
            <person name="Ma J."/>
        </authorList>
    </citation>
    <scope>NUCLEOTIDE SEQUENCE [LARGE SCALE GENOMIC DNA]</scope>
    <source>
        <strain evidence="8">CCUG 43114</strain>
    </source>
</reference>
<dbReference type="RefSeq" id="WP_340266380.1">
    <property type="nucleotide sequence ID" value="NZ_JBBEOG010000001.1"/>
</dbReference>
<dbReference type="PANTHER" id="PTHR23514:SF13">
    <property type="entry name" value="INNER MEMBRANE PROTEIN YBJJ"/>
    <property type="match status" value="1"/>
</dbReference>
<evidence type="ECO:0000256" key="4">
    <source>
        <dbReference type="ARBA" id="ARBA00023136"/>
    </source>
</evidence>
<comment type="subcellular location">
    <subcellularLocation>
        <location evidence="1">Cell membrane</location>
        <topology evidence="1">Multi-pass membrane protein</topology>
    </subcellularLocation>
</comment>
<evidence type="ECO:0000256" key="5">
    <source>
        <dbReference type="SAM" id="Phobius"/>
    </source>
</evidence>
<proteinExistence type="predicted"/>
<evidence type="ECO:0000259" key="6">
    <source>
        <dbReference type="PROSITE" id="PS50850"/>
    </source>
</evidence>
<dbReference type="CDD" id="cd17393">
    <property type="entry name" value="MFS_MosC_like"/>
    <property type="match status" value="1"/>
</dbReference>
<sequence>MSTSARPDLPIAPPEVARALRATYVAFVGSGVAFASWASRIPQVRDRLELSASELGLVLLAIAVGSLIALPLSGPVVARVGSAATVVAMSLLFSVGLWVVALGVLAGVWPVVAGLFLVGLGTGAWDVAMNVQGAMVEQRRGRSTMPRLHAGFSVGTVAGALTGAGVVALDVPVPVHLAVVATLVAVVVPLSTRGFLVDRGAVDETDPSHAALHDADPDHHPRRGAFAAWKEPRTLLVGVVALAFAFAEGTGNDWIAVAAIDGYGRSAVVGTLLFAGFLTAMTLGRWFGPDVIDRFGRVPVVRAVAVLAVVGSLLFVVAPTTWVAVVAVLLWGLGTSLGFPVSMSAASDDPEHAAGRVSVVASIGYCAFLAGPPLIGVLGDSVGVLRAITTVSVLLGVAALLATALRPEVDPTPGPRTKVR</sequence>
<dbReference type="PANTHER" id="PTHR23514">
    <property type="entry name" value="BYPASS OF STOP CODON PROTEIN 6"/>
    <property type="match status" value="1"/>
</dbReference>
<evidence type="ECO:0000256" key="2">
    <source>
        <dbReference type="ARBA" id="ARBA00022692"/>
    </source>
</evidence>
<feature type="transmembrane region" description="Helical" evidence="5">
    <location>
        <begin position="50"/>
        <end position="70"/>
    </location>
</feature>
<feature type="transmembrane region" description="Helical" evidence="5">
    <location>
        <begin position="300"/>
        <end position="333"/>
    </location>
</feature>
<keyword evidence="4 5" id="KW-0472">Membrane</keyword>
<name>A0ABW0GHM2_9MICO</name>
<feature type="transmembrane region" description="Helical" evidence="5">
    <location>
        <begin position="235"/>
        <end position="260"/>
    </location>
</feature>
<evidence type="ECO:0000313" key="8">
    <source>
        <dbReference type="Proteomes" id="UP001596122"/>
    </source>
</evidence>
<keyword evidence="2 5" id="KW-0812">Transmembrane</keyword>
<feature type="transmembrane region" description="Helical" evidence="5">
    <location>
        <begin position="20"/>
        <end position="38"/>
    </location>
</feature>
<dbReference type="SUPFAM" id="SSF103473">
    <property type="entry name" value="MFS general substrate transporter"/>
    <property type="match status" value="1"/>
</dbReference>
<comment type="caution">
    <text evidence="7">The sequence shown here is derived from an EMBL/GenBank/DDBJ whole genome shotgun (WGS) entry which is preliminary data.</text>
</comment>
<dbReference type="Pfam" id="PF07690">
    <property type="entry name" value="MFS_1"/>
    <property type="match status" value="1"/>
</dbReference>